<organism evidence="2 3">
    <name type="scientific">Gymnopilus dilepis</name>
    <dbReference type="NCBI Taxonomy" id="231916"/>
    <lineage>
        <taxon>Eukaryota</taxon>
        <taxon>Fungi</taxon>
        <taxon>Dikarya</taxon>
        <taxon>Basidiomycota</taxon>
        <taxon>Agaricomycotina</taxon>
        <taxon>Agaricomycetes</taxon>
        <taxon>Agaricomycetidae</taxon>
        <taxon>Agaricales</taxon>
        <taxon>Agaricineae</taxon>
        <taxon>Hymenogastraceae</taxon>
        <taxon>Gymnopilus</taxon>
    </lineage>
</organism>
<feature type="transmembrane region" description="Helical" evidence="1">
    <location>
        <begin position="75"/>
        <end position="91"/>
    </location>
</feature>
<gene>
    <name evidence="2" type="ORF">CVT26_015874</name>
</gene>
<evidence type="ECO:0000313" key="2">
    <source>
        <dbReference type="EMBL" id="PPQ95748.1"/>
    </source>
</evidence>
<feature type="transmembrane region" description="Helical" evidence="1">
    <location>
        <begin position="202"/>
        <end position="221"/>
    </location>
</feature>
<dbReference type="Proteomes" id="UP000284706">
    <property type="component" value="Unassembled WGS sequence"/>
</dbReference>
<evidence type="ECO:0000256" key="1">
    <source>
        <dbReference type="SAM" id="Phobius"/>
    </source>
</evidence>
<evidence type="ECO:0000313" key="3">
    <source>
        <dbReference type="Proteomes" id="UP000284706"/>
    </source>
</evidence>
<keyword evidence="1" id="KW-0472">Membrane</keyword>
<dbReference type="InParanoid" id="A0A409XY96"/>
<keyword evidence="1" id="KW-0812">Transmembrane</keyword>
<name>A0A409XY96_9AGAR</name>
<feature type="transmembrane region" description="Helical" evidence="1">
    <location>
        <begin position="98"/>
        <end position="116"/>
    </location>
</feature>
<accession>A0A409XY96</accession>
<dbReference type="OrthoDB" id="5427664at2759"/>
<reference evidence="2 3" key="1">
    <citation type="journal article" date="2018" name="Evol. Lett.">
        <title>Horizontal gene cluster transfer increased hallucinogenic mushroom diversity.</title>
        <authorList>
            <person name="Reynolds H.T."/>
            <person name="Vijayakumar V."/>
            <person name="Gluck-Thaler E."/>
            <person name="Korotkin H.B."/>
            <person name="Matheny P.B."/>
            <person name="Slot J.C."/>
        </authorList>
    </citation>
    <scope>NUCLEOTIDE SEQUENCE [LARGE SCALE GENOMIC DNA]</scope>
    <source>
        <strain evidence="2 3">SRW20</strain>
    </source>
</reference>
<comment type="caution">
    <text evidence="2">The sequence shown here is derived from an EMBL/GenBank/DDBJ whole genome shotgun (WGS) entry which is preliminary data.</text>
</comment>
<proteinExistence type="predicted"/>
<keyword evidence="1" id="KW-1133">Transmembrane helix</keyword>
<dbReference type="AlphaFoldDB" id="A0A409XY96"/>
<protein>
    <submittedName>
        <fullName evidence="2">Uncharacterized protein</fullName>
    </submittedName>
</protein>
<feature type="transmembrane region" description="Helical" evidence="1">
    <location>
        <begin position="313"/>
        <end position="331"/>
    </location>
</feature>
<dbReference type="EMBL" id="NHYE01001416">
    <property type="protein sequence ID" value="PPQ95748.1"/>
    <property type="molecule type" value="Genomic_DNA"/>
</dbReference>
<sequence>MTCKSSIPFPASNNTTLQEQLNQTLWQLFSLHANGNTASLGDTLFLSSIYCSMDSATQCYGICPNADLAGVGVRTAFWISSILQAILVAISPEDSTQGAWTAAVLTASVIIPAIIQKRQGNLSIYHATLVLNFASFASLVSLAVAPMCTVWRQGPTEEDALRTSDNGNPIIEVALYGEEGSPESDEDQLTNLPKRKVHRERLMLSLALLTQVALQWTWVAILFTDPNYCQKACVPETIVLLFGFPLSVHELNRKYYALWLLWLLFNLSITLIWGTVLVHSSSPSVHPILSRQPSRVDLSLTWRDRFPLDKGRLLVLSMNSLAFLLAVLLLVSSELQVTRNCLLGGENFDWSFGQIAALLVA</sequence>
<keyword evidence="3" id="KW-1185">Reference proteome</keyword>
<feature type="transmembrane region" description="Helical" evidence="1">
    <location>
        <begin position="256"/>
        <end position="278"/>
    </location>
</feature>
<feature type="transmembrane region" description="Helical" evidence="1">
    <location>
        <begin position="122"/>
        <end position="145"/>
    </location>
</feature>